<gene>
    <name evidence="1" type="ORF">QR721_08870</name>
</gene>
<accession>A0ABY9KSF1</accession>
<organism evidence="1 2">
    <name type="scientific">Aciduricibacillus chroicocephali</name>
    <dbReference type="NCBI Taxonomy" id="3054939"/>
    <lineage>
        <taxon>Bacteria</taxon>
        <taxon>Bacillati</taxon>
        <taxon>Bacillota</taxon>
        <taxon>Bacilli</taxon>
        <taxon>Bacillales</taxon>
        <taxon>Bacillaceae</taxon>
        <taxon>Aciduricibacillus</taxon>
    </lineage>
</organism>
<keyword evidence="2" id="KW-1185">Reference proteome</keyword>
<evidence type="ECO:0000313" key="2">
    <source>
        <dbReference type="Proteomes" id="UP001180087"/>
    </source>
</evidence>
<dbReference type="EMBL" id="CP129113">
    <property type="protein sequence ID" value="WLV23753.1"/>
    <property type="molecule type" value="Genomic_DNA"/>
</dbReference>
<evidence type="ECO:0000313" key="1">
    <source>
        <dbReference type="EMBL" id="WLV23753.1"/>
    </source>
</evidence>
<protein>
    <submittedName>
        <fullName evidence="1">Uncharacterized protein</fullName>
    </submittedName>
</protein>
<reference evidence="1" key="1">
    <citation type="submission" date="2023-06" db="EMBL/GenBank/DDBJ databases">
        <title>A Treasure from Seagulls: Isolation and Description of Aciduricobacillus qingdaonensis gen. nov., sp. nov., a Rare Obligately Uric Acid-utilizing Member in the Family Bacillaceae.</title>
        <authorList>
            <person name="Liu W."/>
            <person name="Wang B."/>
        </authorList>
    </citation>
    <scope>NUCLEOTIDE SEQUENCE</scope>
    <source>
        <strain evidence="1">44XB</strain>
    </source>
</reference>
<dbReference type="Proteomes" id="UP001180087">
    <property type="component" value="Chromosome"/>
</dbReference>
<sequence length="138" mass="15882">MLGEVKNYRLASGKTIRERLESEYSEGTWQCNGNEVKFVYWVSGLKRIFKWKVEEGKPISLSASASRLTPELNAQQLTYIQKRKNIDKTDLAVHDYFNKLFAQDYCDEECAKLTGEKFGLDLDTVHKTVIDVSESVHL</sequence>
<name>A0ABY9KSF1_9BACI</name>
<proteinExistence type="predicted"/>
<dbReference type="RefSeq" id="WP_348026084.1">
    <property type="nucleotide sequence ID" value="NZ_CP129113.1"/>
</dbReference>